<name>A0A1I4X2Q0_9GAMM</name>
<dbReference type="PANTHER" id="PTHR11240">
    <property type="entry name" value="RIBONUCLEASE T2"/>
    <property type="match status" value="1"/>
</dbReference>
<proteinExistence type="inferred from homology"/>
<evidence type="ECO:0000256" key="2">
    <source>
        <dbReference type="RuleBase" id="RU004328"/>
    </source>
</evidence>
<dbReference type="GO" id="GO:0003723">
    <property type="term" value="F:RNA binding"/>
    <property type="evidence" value="ECO:0007669"/>
    <property type="project" value="InterPro"/>
</dbReference>
<dbReference type="Gene3D" id="3.90.730.10">
    <property type="entry name" value="Ribonuclease T2-like"/>
    <property type="match status" value="1"/>
</dbReference>
<dbReference type="InterPro" id="IPR018188">
    <property type="entry name" value="RNase_T2_His_AS_1"/>
</dbReference>
<gene>
    <name evidence="3" type="ORF">SAMN05216289_10788</name>
</gene>
<dbReference type="PANTHER" id="PTHR11240:SF22">
    <property type="entry name" value="RIBONUCLEASE T2"/>
    <property type="match status" value="1"/>
</dbReference>
<sequence length="230" mass="25675">MRPVNKSLALLALLVLGVVVANWQRNLPRPGSQPTPTSPSPAKNLTFDYYLVALSWSPSWCELHPDDREQCGRRGFGFVLHGLWPQFDRGGSPKECAPVRGPDRATIDRTLAFMPSRNLIEHEWRAHGTCSGLQADAYFALADRAYAAIRVPQVMAAGSRPPAMTSEEIRTSFLRADPRLRKDMLVVTCSGGRLAEVRVCVDDDLEPRPCGRGLRMQCPRDTPLRIPWSR</sequence>
<protein>
    <submittedName>
        <fullName evidence="3">Ribonuclease T2</fullName>
    </submittedName>
</protein>
<dbReference type="GO" id="GO:0006401">
    <property type="term" value="P:RNA catabolic process"/>
    <property type="evidence" value="ECO:0007669"/>
    <property type="project" value="UniProtKB-ARBA"/>
</dbReference>
<evidence type="ECO:0000313" key="4">
    <source>
        <dbReference type="Proteomes" id="UP000198575"/>
    </source>
</evidence>
<dbReference type="AlphaFoldDB" id="A0A1I4X2Q0"/>
<dbReference type="PROSITE" id="PS00530">
    <property type="entry name" value="RNASE_T2_1"/>
    <property type="match status" value="1"/>
</dbReference>
<dbReference type="EMBL" id="FOVF01000007">
    <property type="protein sequence ID" value="SFN20127.1"/>
    <property type="molecule type" value="Genomic_DNA"/>
</dbReference>
<dbReference type="InterPro" id="IPR036430">
    <property type="entry name" value="RNase_T2-like_sf"/>
</dbReference>
<keyword evidence="4" id="KW-1185">Reference proteome</keyword>
<dbReference type="GO" id="GO:0033897">
    <property type="term" value="F:ribonuclease T2 activity"/>
    <property type="evidence" value="ECO:0007669"/>
    <property type="project" value="InterPro"/>
</dbReference>
<dbReference type="OrthoDB" id="4720638at2"/>
<comment type="similarity">
    <text evidence="1 2">Belongs to the RNase T2 family.</text>
</comment>
<reference evidence="3 4" key="1">
    <citation type="submission" date="2016-10" db="EMBL/GenBank/DDBJ databases">
        <authorList>
            <person name="de Groot N.N."/>
        </authorList>
    </citation>
    <scope>NUCLEOTIDE SEQUENCE [LARGE SCALE GENOMIC DNA]</scope>
    <source>
        <strain evidence="3 4">CGMCC 1.7659</strain>
    </source>
</reference>
<dbReference type="CDD" id="cd01062">
    <property type="entry name" value="RNase_T2_prok"/>
    <property type="match status" value="1"/>
</dbReference>
<dbReference type="InterPro" id="IPR039378">
    <property type="entry name" value="RNase_T2_prok"/>
</dbReference>
<organism evidence="3 4">
    <name type="scientific">Dokdonella immobilis</name>
    <dbReference type="NCBI Taxonomy" id="578942"/>
    <lineage>
        <taxon>Bacteria</taxon>
        <taxon>Pseudomonadati</taxon>
        <taxon>Pseudomonadota</taxon>
        <taxon>Gammaproteobacteria</taxon>
        <taxon>Lysobacterales</taxon>
        <taxon>Rhodanobacteraceae</taxon>
        <taxon>Dokdonella</taxon>
    </lineage>
</organism>
<dbReference type="InterPro" id="IPR001568">
    <property type="entry name" value="RNase_T2-like"/>
</dbReference>
<accession>A0A1I4X2Q0</accession>
<dbReference type="Pfam" id="PF00445">
    <property type="entry name" value="Ribonuclease_T2"/>
    <property type="match status" value="1"/>
</dbReference>
<dbReference type="STRING" id="578942.SAMN05216289_10788"/>
<dbReference type="Proteomes" id="UP000198575">
    <property type="component" value="Unassembled WGS sequence"/>
</dbReference>
<evidence type="ECO:0000313" key="3">
    <source>
        <dbReference type="EMBL" id="SFN20127.1"/>
    </source>
</evidence>
<evidence type="ECO:0000256" key="1">
    <source>
        <dbReference type="ARBA" id="ARBA00007469"/>
    </source>
</evidence>
<dbReference type="SUPFAM" id="SSF55895">
    <property type="entry name" value="Ribonuclease Rh-like"/>
    <property type="match status" value="1"/>
</dbReference>